<proteinExistence type="predicted"/>
<gene>
    <name evidence="2" type="ORF">MRATA1EN1_LOCUS10144</name>
</gene>
<reference evidence="2" key="1">
    <citation type="submission" date="2023-04" db="EMBL/GenBank/DDBJ databases">
        <authorList>
            <consortium name="ELIXIR-Norway"/>
        </authorList>
    </citation>
    <scope>NUCLEOTIDE SEQUENCE [LARGE SCALE GENOMIC DNA]</scope>
</reference>
<protein>
    <submittedName>
        <fullName evidence="2">Uncharacterized protein</fullName>
    </submittedName>
</protein>
<accession>A0ABN8YHZ3</accession>
<keyword evidence="3" id="KW-1185">Reference proteome</keyword>
<organism evidence="2 3">
    <name type="scientific">Rangifer tarandus platyrhynchus</name>
    <name type="common">Svalbard reindeer</name>
    <dbReference type="NCBI Taxonomy" id="3082113"/>
    <lineage>
        <taxon>Eukaryota</taxon>
        <taxon>Metazoa</taxon>
        <taxon>Chordata</taxon>
        <taxon>Craniata</taxon>
        <taxon>Vertebrata</taxon>
        <taxon>Euteleostomi</taxon>
        <taxon>Mammalia</taxon>
        <taxon>Eutheria</taxon>
        <taxon>Laurasiatheria</taxon>
        <taxon>Artiodactyla</taxon>
        <taxon>Ruminantia</taxon>
        <taxon>Pecora</taxon>
        <taxon>Cervidae</taxon>
        <taxon>Odocoileinae</taxon>
        <taxon>Rangifer</taxon>
    </lineage>
</organism>
<feature type="compositionally biased region" description="Basic and acidic residues" evidence="1">
    <location>
        <begin position="24"/>
        <end position="39"/>
    </location>
</feature>
<evidence type="ECO:0000313" key="3">
    <source>
        <dbReference type="Proteomes" id="UP001176941"/>
    </source>
</evidence>
<evidence type="ECO:0000256" key="1">
    <source>
        <dbReference type="SAM" id="MobiDB-lite"/>
    </source>
</evidence>
<feature type="region of interest" description="Disordered" evidence="1">
    <location>
        <begin position="1"/>
        <end position="58"/>
    </location>
</feature>
<feature type="compositionally biased region" description="Polar residues" evidence="1">
    <location>
        <begin position="42"/>
        <end position="54"/>
    </location>
</feature>
<dbReference type="EMBL" id="OX459956">
    <property type="protein sequence ID" value="CAI9161182.1"/>
    <property type="molecule type" value="Genomic_DNA"/>
</dbReference>
<sequence length="106" mass="11243">MTPEREEDRASAFTLGPRSPLSRVRADPRIEPQRREGEGSSKLVSLETSGSQTRLARAGGGAGHAEACWLLGHVITTDVSSRCGVPTDSVALHLTFCRLAELGTGV</sequence>
<dbReference type="Proteomes" id="UP001176941">
    <property type="component" value="Chromosome 20"/>
</dbReference>
<evidence type="ECO:0000313" key="2">
    <source>
        <dbReference type="EMBL" id="CAI9161182.1"/>
    </source>
</evidence>
<name>A0ABN8YHZ3_RANTA</name>
<feature type="compositionally biased region" description="Basic and acidic residues" evidence="1">
    <location>
        <begin position="1"/>
        <end position="10"/>
    </location>
</feature>